<feature type="binding site" evidence="5">
    <location>
        <position position="95"/>
    </location>
    <ligand>
        <name>Fe cation</name>
        <dbReference type="ChEBI" id="CHEBI:24875"/>
        <label>1</label>
    </ligand>
</feature>
<keyword evidence="4 5" id="KW-0408">Iron</keyword>
<dbReference type="InterPro" id="IPR008331">
    <property type="entry name" value="Ferritin_DPS_dom"/>
</dbReference>
<evidence type="ECO:0000256" key="5">
    <source>
        <dbReference type="PIRSR" id="PIRSR601519-1"/>
    </source>
</evidence>
<keyword evidence="3" id="KW-0560">Oxidoreductase</keyword>
<gene>
    <name evidence="8" type="ORF">EG850_08065</name>
</gene>
<evidence type="ECO:0000256" key="6">
    <source>
        <dbReference type="RuleBase" id="RU361145"/>
    </source>
</evidence>
<dbReference type="InterPro" id="IPR001519">
    <property type="entry name" value="Ferritin"/>
</dbReference>
<dbReference type="InterPro" id="IPR041719">
    <property type="entry name" value="Ferritin_prok"/>
</dbReference>
<dbReference type="InterPro" id="IPR009078">
    <property type="entry name" value="Ferritin-like_SF"/>
</dbReference>
<dbReference type="CDD" id="cd01055">
    <property type="entry name" value="Nonheme_Ferritin"/>
    <property type="match status" value="1"/>
</dbReference>
<feature type="binding site" evidence="5">
    <location>
        <position position="51"/>
    </location>
    <ligand>
        <name>Fe cation</name>
        <dbReference type="ChEBI" id="CHEBI:24875"/>
        <label>1</label>
    </ligand>
</feature>
<dbReference type="GO" id="GO:0008199">
    <property type="term" value="F:ferric iron binding"/>
    <property type="evidence" value="ECO:0007669"/>
    <property type="project" value="InterPro"/>
</dbReference>
<dbReference type="GO" id="GO:0006879">
    <property type="term" value="P:intracellular iron ion homeostasis"/>
    <property type="evidence" value="ECO:0007669"/>
    <property type="project" value="UniProtKB-KW"/>
</dbReference>
<feature type="binding site" evidence="5">
    <location>
        <position position="128"/>
    </location>
    <ligand>
        <name>Fe cation</name>
        <dbReference type="ChEBI" id="CHEBI:24875"/>
        <label>1</label>
    </ligand>
</feature>
<dbReference type="Proteomes" id="UP000274391">
    <property type="component" value="Unassembled WGS sequence"/>
</dbReference>
<dbReference type="RefSeq" id="WP_124972332.1">
    <property type="nucleotide sequence ID" value="NZ_RQVS01000008.1"/>
</dbReference>
<feature type="binding site" evidence="5">
    <location>
        <position position="54"/>
    </location>
    <ligand>
        <name>Fe cation</name>
        <dbReference type="ChEBI" id="CHEBI:24875"/>
        <label>1</label>
    </ligand>
</feature>
<dbReference type="InterPro" id="IPR012347">
    <property type="entry name" value="Ferritin-like"/>
</dbReference>
<dbReference type="PANTHER" id="PTHR11431:SF127">
    <property type="entry name" value="BACTERIAL NON-HEME FERRITIN"/>
    <property type="match status" value="1"/>
</dbReference>
<name>A0A3P3W142_9MICO</name>
<feature type="domain" description="Ferritin-like diiron" evidence="7">
    <location>
        <begin position="1"/>
        <end position="146"/>
    </location>
</feature>
<evidence type="ECO:0000256" key="4">
    <source>
        <dbReference type="ARBA" id="ARBA00023004"/>
    </source>
</evidence>
<keyword evidence="9" id="KW-1185">Reference proteome</keyword>
<evidence type="ECO:0000313" key="9">
    <source>
        <dbReference type="Proteomes" id="UP000274391"/>
    </source>
</evidence>
<evidence type="ECO:0000313" key="8">
    <source>
        <dbReference type="EMBL" id="RRJ86593.1"/>
    </source>
</evidence>
<dbReference type="OrthoDB" id="9801481at2"/>
<dbReference type="PANTHER" id="PTHR11431">
    <property type="entry name" value="FERRITIN"/>
    <property type="match status" value="1"/>
</dbReference>
<evidence type="ECO:0000256" key="1">
    <source>
        <dbReference type="ARBA" id="ARBA00022434"/>
    </source>
</evidence>
<dbReference type="GO" id="GO:0008198">
    <property type="term" value="F:ferrous iron binding"/>
    <property type="evidence" value="ECO:0007669"/>
    <property type="project" value="TreeGrafter"/>
</dbReference>
<keyword evidence="2 5" id="KW-0479">Metal-binding</keyword>
<reference evidence="8 9" key="1">
    <citation type="submission" date="2018-11" db="EMBL/GenBank/DDBJ databases">
        <title>YIM 102482-1 draft genome.</title>
        <authorList>
            <person name="Li G."/>
            <person name="Jiang Y."/>
        </authorList>
    </citation>
    <scope>NUCLEOTIDE SEQUENCE [LARGE SCALE GENOMIC DNA]</scope>
    <source>
        <strain evidence="8 9">YIM 102482-1</strain>
    </source>
</reference>
<accession>A0A3P3W142</accession>
<evidence type="ECO:0000259" key="7">
    <source>
        <dbReference type="PROSITE" id="PS50905"/>
    </source>
</evidence>
<evidence type="ECO:0000256" key="3">
    <source>
        <dbReference type="ARBA" id="ARBA00023002"/>
    </source>
</evidence>
<comment type="caution">
    <text evidence="8">The sequence shown here is derived from an EMBL/GenBank/DDBJ whole genome shotgun (WGS) entry which is preliminary data.</text>
</comment>
<organism evidence="8 9">
    <name type="scientific">Gulosibacter macacae</name>
    <dbReference type="NCBI Taxonomy" id="2488791"/>
    <lineage>
        <taxon>Bacteria</taxon>
        <taxon>Bacillati</taxon>
        <taxon>Actinomycetota</taxon>
        <taxon>Actinomycetes</taxon>
        <taxon>Micrococcales</taxon>
        <taxon>Microbacteriaceae</taxon>
        <taxon>Gulosibacter</taxon>
    </lineage>
</organism>
<dbReference type="GO" id="GO:0006826">
    <property type="term" value="P:iron ion transport"/>
    <property type="evidence" value="ECO:0007669"/>
    <property type="project" value="InterPro"/>
</dbReference>
<dbReference type="EMBL" id="RQVS01000008">
    <property type="protein sequence ID" value="RRJ86593.1"/>
    <property type="molecule type" value="Genomic_DNA"/>
</dbReference>
<dbReference type="PROSITE" id="PS50905">
    <property type="entry name" value="FERRITIN_LIKE"/>
    <property type="match status" value="1"/>
</dbReference>
<dbReference type="Pfam" id="PF00210">
    <property type="entry name" value="Ferritin"/>
    <property type="match status" value="1"/>
</dbReference>
<sequence>MKLTGNLETAINAQVTLEHHSALAYEQLAIDMEAIDLPGIASWFRAQAAEERVHADKFTQHMLDRDAHPRLEAIEAMAAPATTVLEAFEASLAQEQKVSEAIRDLYRIAQDEADIDSLPLLHWFISEQVEEESTVSEIIGRVKLIGDDGSGLLKLDQELGSRPGGEAPSAGTE</sequence>
<dbReference type="AlphaFoldDB" id="A0A3P3W142"/>
<dbReference type="GO" id="GO:0005829">
    <property type="term" value="C:cytosol"/>
    <property type="evidence" value="ECO:0007669"/>
    <property type="project" value="TreeGrafter"/>
</dbReference>
<evidence type="ECO:0000256" key="2">
    <source>
        <dbReference type="ARBA" id="ARBA00022723"/>
    </source>
</evidence>
<dbReference type="SUPFAM" id="SSF47240">
    <property type="entry name" value="Ferritin-like"/>
    <property type="match status" value="1"/>
</dbReference>
<feature type="binding site" evidence="5">
    <location>
        <position position="18"/>
    </location>
    <ligand>
        <name>Fe cation</name>
        <dbReference type="ChEBI" id="CHEBI:24875"/>
        <label>1</label>
    </ligand>
</feature>
<keyword evidence="1 6" id="KW-0409">Iron storage</keyword>
<dbReference type="Gene3D" id="1.20.1260.10">
    <property type="match status" value="1"/>
</dbReference>
<protein>
    <recommendedName>
        <fullName evidence="6">Ferritin</fullName>
    </recommendedName>
</protein>
<dbReference type="GO" id="GO:0004322">
    <property type="term" value="F:ferroxidase activity"/>
    <property type="evidence" value="ECO:0007669"/>
    <property type="project" value="TreeGrafter"/>
</dbReference>
<dbReference type="InterPro" id="IPR009040">
    <property type="entry name" value="Ferritin-like_diiron"/>
</dbReference>
<proteinExistence type="predicted"/>